<organism evidence="4 5">
    <name type="scientific">Agitococcus lubricus</name>
    <dbReference type="NCBI Taxonomy" id="1077255"/>
    <lineage>
        <taxon>Bacteria</taxon>
        <taxon>Pseudomonadati</taxon>
        <taxon>Pseudomonadota</taxon>
        <taxon>Gammaproteobacteria</taxon>
        <taxon>Moraxellales</taxon>
        <taxon>Moraxellaceae</taxon>
        <taxon>Agitococcus</taxon>
    </lineage>
</organism>
<feature type="signal peptide" evidence="3">
    <location>
        <begin position="1"/>
        <end position="18"/>
    </location>
</feature>
<dbReference type="OrthoDB" id="9961388at2"/>
<accession>A0A2T5IZS4</accession>
<proteinExistence type="predicted"/>
<evidence type="ECO:0000313" key="4">
    <source>
        <dbReference type="EMBL" id="PTQ89570.1"/>
    </source>
</evidence>
<feature type="transmembrane region" description="Helical" evidence="2">
    <location>
        <begin position="101"/>
        <end position="120"/>
    </location>
</feature>
<dbReference type="EMBL" id="QAON01000006">
    <property type="protein sequence ID" value="PTQ89570.1"/>
    <property type="molecule type" value="Genomic_DNA"/>
</dbReference>
<dbReference type="RefSeq" id="WP_107865530.1">
    <property type="nucleotide sequence ID" value="NZ_QAON01000006.1"/>
</dbReference>
<reference evidence="4 5" key="1">
    <citation type="submission" date="2018-04" db="EMBL/GenBank/DDBJ databases">
        <title>Genomic Encyclopedia of Archaeal and Bacterial Type Strains, Phase II (KMG-II): from individual species to whole genera.</title>
        <authorList>
            <person name="Goeker M."/>
        </authorList>
    </citation>
    <scope>NUCLEOTIDE SEQUENCE [LARGE SCALE GENOMIC DNA]</scope>
    <source>
        <strain evidence="4 5">DSM 5822</strain>
    </source>
</reference>
<evidence type="ECO:0008006" key="6">
    <source>
        <dbReference type="Google" id="ProtNLM"/>
    </source>
</evidence>
<keyword evidence="2" id="KW-0472">Membrane</keyword>
<evidence type="ECO:0000256" key="2">
    <source>
        <dbReference type="SAM" id="Phobius"/>
    </source>
</evidence>
<feature type="region of interest" description="Disordered" evidence="1">
    <location>
        <begin position="24"/>
        <end position="52"/>
    </location>
</feature>
<dbReference type="Proteomes" id="UP000244223">
    <property type="component" value="Unassembled WGS sequence"/>
</dbReference>
<comment type="caution">
    <text evidence="4">The sequence shown here is derived from an EMBL/GenBank/DDBJ whole genome shotgun (WGS) entry which is preliminary data.</text>
</comment>
<evidence type="ECO:0000313" key="5">
    <source>
        <dbReference type="Proteomes" id="UP000244223"/>
    </source>
</evidence>
<feature type="chain" id="PRO_5030857222" description="SH3 domain protein" evidence="3">
    <location>
        <begin position="19"/>
        <end position="129"/>
    </location>
</feature>
<gene>
    <name evidence="4" type="ORF">C8N29_106101</name>
</gene>
<keyword evidence="2" id="KW-1133">Transmembrane helix</keyword>
<keyword evidence="2" id="KW-0812">Transmembrane</keyword>
<evidence type="ECO:0000256" key="3">
    <source>
        <dbReference type="SAM" id="SignalP"/>
    </source>
</evidence>
<protein>
    <recommendedName>
        <fullName evidence="6">SH3 domain protein</fullName>
    </recommendedName>
</protein>
<dbReference type="AlphaFoldDB" id="A0A2T5IZS4"/>
<keyword evidence="5" id="KW-1185">Reference proteome</keyword>
<name>A0A2T5IZS4_9GAMM</name>
<keyword evidence="3" id="KW-0732">Signal</keyword>
<sequence>MKQWVVLVLCLVCSSGYSAEKSTNPAIAANGTPPSPSTPVSAPLNAEQSAEQRQQQVLIANAERLDNLNRELLTQNQSLQLYNEKLAQQVELLKHDRSAEGMRNGALAVIVGVLLGWLLASNKRRHDKW</sequence>
<evidence type="ECO:0000256" key="1">
    <source>
        <dbReference type="SAM" id="MobiDB-lite"/>
    </source>
</evidence>